<keyword evidence="2" id="KW-1185">Reference proteome</keyword>
<evidence type="ECO:0000313" key="2">
    <source>
        <dbReference type="Proteomes" id="UP000887013"/>
    </source>
</evidence>
<comment type="caution">
    <text evidence="1">The sequence shown here is derived from an EMBL/GenBank/DDBJ whole genome shotgun (WGS) entry which is preliminary data.</text>
</comment>
<organism evidence="1 2">
    <name type="scientific">Nephila pilipes</name>
    <name type="common">Giant wood spider</name>
    <name type="synonym">Nephila maculata</name>
    <dbReference type="NCBI Taxonomy" id="299642"/>
    <lineage>
        <taxon>Eukaryota</taxon>
        <taxon>Metazoa</taxon>
        <taxon>Ecdysozoa</taxon>
        <taxon>Arthropoda</taxon>
        <taxon>Chelicerata</taxon>
        <taxon>Arachnida</taxon>
        <taxon>Araneae</taxon>
        <taxon>Araneomorphae</taxon>
        <taxon>Entelegynae</taxon>
        <taxon>Araneoidea</taxon>
        <taxon>Nephilidae</taxon>
        <taxon>Nephila</taxon>
    </lineage>
</organism>
<dbReference type="Proteomes" id="UP000887013">
    <property type="component" value="Unassembled WGS sequence"/>
</dbReference>
<gene>
    <name evidence="1" type="ORF">NPIL_611301</name>
</gene>
<proteinExistence type="predicted"/>
<dbReference type="EMBL" id="BMAW01072650">
    <property type="protein sequence ID" value="GFT83999.1"/>
    <property type="molecule type" value="Genomic_DNA"/>
</dbReference>
<name>A0A8X6PQR3_NEPPI</name>
<accession>A0A8X6PQR3</accession>
<evidence type="ECO:0000313" key="1">
    <source>
        <dbReference type="EMBL" id="GFT83999.1"/>
    </source>
</evidence>
<reference evidence="1" key="1">
    <citation type="submission" date="2020-08" db="EMBL/GenBank/DDBJ databases">
        <title>Multicomponent nature underlies the extraordinary mechanical properties of spider dragline silk.</title>
        <authorList>
            <person name="Kono N."/>
            <person name="Nakamura H."/>
            <person name="Mori M."/>
            <person name="Yoshida Y."/>
            <person name="Ohtoshi R."/>
            <person name="Malay A.D."/>
            <person name="Moran D.A.P."/>
            <person name="Tomita M."/>
            <person name="Numata K."/>
            <person name="Arakawa K."/>
        </authorList>
    </citation>
    <scope>NUCLEOTIDE SEQUENCE</scope>
</reference>
<dbReference type="OrthoDB" id="6628767at2759"/>
<protein>
    <submittedName>
        <fullName evidence="1">Uncharacterized protein</fullName>
    </submittedName>
</protein>
<sequence length="101" mass="11638">MHRKIAKLYKWNRRRCSRNIVQPNSDLPSYTKFRSFSNNWSPPRMVLNSYLLTLSQSPPVDLLSQDSLHPVFQGCENSAPGPDLMPALESVDPRCFILSKF</sequence>
<dbReference type="AlphaFoldDB" id="A0A8X6PQR3"/>